<gene>
    <name evidence="2" type="ORF">FHE74_00580</name>
</gene>
<dbReference type="RefSeq" id="WP_139464476.1">
    <property type="nucleotide sequence ID" value="NZ_VDHJ01000001.1"/>
</dbReference>
<proteinExistence type="predicted"/>
<accession>A0A5C4U7D4</accession>
<evidence type="ECO:0000256" key="1">
    <source>
        <dbReference type="SAM" id="MobiDB-lite"/>
    </source>
</evidence>
<dbReference type="EMBL" id="VDHJ01000001">
    <property type="protein sequence ID" value="TNM00478.1"/>
    <property type="molecule type" value="Genomic_DNA"/>
</dbReference>
<organism evidence="2 3">
    <name type="scientific">Corynebacterium tapiri</name>
    <dbReference type="NCBI Taxonomy" id="1448266"/>
    <lineage>
        <taxon>Bacteria</taxon>
        <taxon>Bacillati</taxon>
        <taxon>Actinomycetota</taxon>
        <taxon>Actinomycetes</taxon>
        <taxon>Mycobacteriales</taxon>
        <taxon>Corynebacteriaceae</taxon>
        <taxon>Corynebacterium</taxon>
    </lineage>
</organism>
<evidence type="ECO:0000313" key="2">
    <source>
        <dbReference type="EMBL" id="TNM00478.1"/>
    </source>
</evidence>
<dbReference type="OrthoDB" id="5125103at2"/>
<dbReference type="Pfam" id="PF14013">
    <property type="entry name" value="MT0933_antitox"/>
    <property type="match status" value="1"/>
</dbReference>
<dbReference type="Proteomes" id="UP000312032">
    <property type="component" value="Unassembled WGS sequence"/>
</dbReference>
<name>A0A5C4U7D4_9CORY</name>
<feature type="compositionally biased region" description="Basic and acidic residues" evidence="1">
    <location>
        <begin position="30"/>
        <end position="48"/>
    </location>
</feature>
<sequence length="62" mass="6845">MNIVTKLVQTISRTLNDPKNAERASGAVDKIGDEAKKRLGPDRAEQVDKVTGAVKDQLNKRR</sequence>
<feature type="region of interest" description="Disordered" evidence="1">
    <location>
        <begin position="18"/>
        <end position="62"/>
    </location>
</feature>
<comment type="caution">
    <text evidence="2">The sequence shown here is derived from an EMBL/GenBank/DDBJ whole genome shotgun (WGS) entry which is preliminary data.</text>
</comment>
<reference evidence="2 3" key="1">
    <citation type="submission" date="2019-06" db="EMBL/GenBank/DDBJ databases">
        <authorList>
            <person name="Li J."/>
        </authorList>
    </citation>
    <scope>NUCLEOTIDE SEQUENCE [LARGE SCALE GENOMIC DNA]</scope>
    <source>
        <strain evidence="2 3">LMG 28165</strain>
    </source>
</reference>
<dbReference type="InterPro" id="IPR028037">
    <property type="entry name" value="Antitoxin_Rv0909/MT0933"/>
</dbReference>
<evidence type="ECO:0000313" key="3">
    <source>
        <dbReference type="Proteomes" id="UP000312032"/>
    </source>
</evidence>
<protein>
    <submittedName>
        <fullName evidence="2">Antitoxin</fullName>
    </submittedName>
</protein>
<dbReference type="AlphaFoldDB" id="A0A5C4U7D4"/>
<keyword evidence="3" id="KW-1185">Reference proteome</keyword>